<gene>
    <name evidence="1" type="ORF">PXEA_LOCUS12775</name>
</gene>
<name>A0A448WSV3_9PLAT</name>
<comment type="caution">
    <text evidence="1">The sequence shown here is derived from an EMBL/GenBank/DDBJ whole genome shotgun (WGS) entry which is preliminary data.</text>
</comment>
<protein>
    <submittedName>
        <fullName evidence="1">Uncharacterized protein</fullName>
    </submittedName>
</protein>
<dbReference type="Proteomes" id="UP000784294">
    <property type="component" value="Unassembled WGS sequence"/>
</dbReference>
<dbReference type="AlphaFoldDB" id="A0A448WSV3"/>
<dbReference type="EMBL" id="CAAALY010041150">
    <property type="protein sequence ID" value="VEL19335.1"/>
    <property type="molecule type" value="Genomic_DNA"/>
</dbReference>
<evidence type="ECO:0000313" key="2">
    <source>
        <dbReference type="Proteomes" id="UP000784294"/>
    </source>
</evidence>
<reference evidence="1" key="1">
    <citation type="submission" date="2018-11" db="EMBL/GenBank/DDBJ databases">
        <authorList>
            <consortium name="Pathogen Informatics"/>
        </authorList>
    </citation>
    <scope>NUCLEOTIDE SEQUENCE</scope>
</reference>
<evidence type="ECO:0000313" key="1">
    <source>
        <dbReference type="EMBL" id="VEL19335.1"/>
    </source>
</evidence>
<accession>A0A448WSV3</accession>
<sequence>MPCPAWLHGPRLRVSGTVIVGACGGWPVSLISAQNSFQKPIPNSVLNPGFGPGCNGNSASGFLLFTRLVEAHVSPWRKGQLDSSRLIQP</sequence>
<proteinExistence type="predicted"/>
<keyword evidence="2" id="KW-1185">Reference proteome</keyword>
<organism evidence="1 2">
    <name type="scientific">Protopolystoma xenopodis</name>
    <dbReference type="NCBI Taxonomy" id="117903"/>
    <lineage>
        <taxon>Eukaryota</taxon>
        <taxon>Metazoa</taxon>
        <taxon>Spiralia</taxon>
        <taxon>Lophotrochozoa</taxon>
        <taxon>Platyhelminthes</taxon>
        <taxon>Monogenea</taxon>
        <taxon>Polyopisthocotylea</taxon>
        <taxon>Polystomatidea</taxon>
        <taxon>Polystomatidae</taxon>
        <taxon>Protopolystoma</taxon>
    </lineage>
</organism>